<dbReference type="Pfam" id="PF00581">
    <property type="entry name" value="Rhodanese"/>
    <property type="match status" value="1"/>
</dbReference>
<dbReference type="InterPro" id="IPR001763">
    <property type="entry name" value="Rhodanese-like_dom"/>
</dbReference>
<dbReference type="EMBL" id="JQCQ01000011">
    <property type="protein sequence ID" value="KRO25390.1"/>
    <property type="molecule type" value="Genomic_DNA"/>
</dbReference>
<evidence type="ECO:0000313" key="3">
    <source>
        <dbReference type="EMBL" id="KRO25390.1"/>
    </source>
</evidence>
<dbReference type="Gene3D" id="3.40.250.10">
    <property type="entry name" value="Rhodanese-like domain"/>
    <property type="match status" value="1"/>
</dbReference>
<dbReference type="Proteomes" id="UP000051249">
    <property type="component" value="Unassembled WGS sequence"/>
</dbReference>
<gene>
    <name evidence="3" type="ORF">IV88_GL000227</name>
</gene>
<sequence>MYIGSAKFSGGFWVNAVLITLIVIYFLYQAFNMWRRSRVSTLLDEEDFKEGMRKAQVIDLREKKDFDAGHILGARDIPYSQLKNRLTELRTDLPVYLYDQGRTLSSRAALYLSKKGYTKLYILRTGFQRWNGKTKKSKY</sequence>
<evidence type="ECO:0000256" key="1">
    <source>
        <dbReference type="SAM" id="Phobius"/>
    </source>
</evidence>
<accession>A0A0R2NHV5</accession>
<organism evidence="3 4">
    <name type="scientific">Pediococcus argentinicus</name>
    <dbReference type="NCBI Taxonomy" id="480391"/>
    <lineage>
        <taxon>Bacteria</taxon>
        <taxon>Bacillati</taxon>
        <taxon>Bacillota</taxon>
        <taxon>Bacilli</taxon>
        <taxon>Lactobacillales</taxon>
        <taxon>Lactobacillaceae</taxon>
        <taxon>Pediococcus</taxon>
    </lineage>
</organism>
<dbReference type="PANTHER" id="PTHR43031">
    <property type="entry name" value="FAD-DEPENDENT OXIDOREDUCTASE"/>
    <property type="match status" value="1"/>
</dbReference>
<dbReference type="SMART" id="SM00450">
    <property type="entry name" value="RHOD"/>
    <property type="match status" value="1"/>
</dbReference>
<comment type="caution">
    <text evidence="3">The sequence shown here is derived from an EMBL/GenBank/DDBJ whole genome shotgun (WGS) entry which is preliminary data.</text>
</comment>
<reference evidence="3 4" key="1">
    <citation type="journal article" date="2015" name="Genome Announc.">
        <title>Expanding the biotechnology potential of lactobacilli through comparative genomics of 213 strains and associated genera.</title>
        <authorList>
            <person name="Sun Z."/>
            <person name="Harris H.M."/>
            <person name="McCann A."/>
            <person name="Guo C."/>
            <person name="Argimon S."/>
            <person name="Zhang W."/>
            <person name="Yang X."/>
            <person name="Jeffery I.B."/>
            <person name="Cooney J.C."/>
            <person name="Kagawa T.F."/>
            <person name="Liu W."/>
            <person name="Song Y."/>
            <person name="Salvetti E."/>
            <person name="Wrobel A."/>
            <person name="Rasinkangas P."/>
            <person name="Parkhill J."/>
            <person name="Rea M.C."/>
            <person name="O'Sullivan O."/>
            <person name="Ritari J."/>
            <person name="Douillard F.P."/>
            <person name="Paul Ross R."/>
            <person name="Yang R."/>
            <person name="Briner A.E."/>
            <person name="Felis G.E."/>
            <person name="de Vos W.M."/>
            <person name="Barrangou R."/>
            <person name="Klaenhammer T.R."/>
            <person name="Caufield P.W."/>
            <person name="Cui Y."/>
            <person name="Zhang H."/>
            <person name="O'Toole P.W."/>
        </authorList>
    </citation>
    <scope>NUCLEOTIDE SEQUENCE [LARGE SCALE GENOMIC DNA]</scope>
    <source>
        <strain evidence="3 4">DSM 23026</strain>
    </source>
</reference>
<protein>
    <recommendedName>
        <fullName evidence="2">Rhodanese domain-containing protein</fullName>
    </recommendedName>
</protein>
<keyword evidence="1" id="KW-0472">Membrane</keyword>
<dbReference type="PROSITE" id="PS50206">
    <property type="entry name" value="RHODANESE_3"/>
    <property type="match status" value="1"/>
</dbReference>
<name>A0A0R2NHV5_9LACO</name>
<keyword evidence="4" id="KW-1185">Reference proteome</keyword>
<dbReference type="SUPFAM" id="SSF52821">
    <property type="entry name" value="Rhodanese/Cell cycle control phosphatase"/>
    <property type="match status" value="1"/>
</dbReference>
<dbReference type="InterPro" id="IPR036873">
    <property type="entry name" value="Rhodanese-like_dom_sf"/>
</dbReference>
<evidence type="ECO:0000313" key="4">
    <source>
        <dbReference type="Proteomes" id="UP000051249"/>
    </source>
</evidence>
<dbReference type="AlphaFoldDB" id="A0A0R2NHV5"/>
<keyword evidence="1" id="KW-1133">Transmembrane helix</keyword>
<keyword evidence="1" id="KW-0812">Transmembrane</keyword>
<dbReference type="PATRIC" id="fig|480391.4.peg.230"/>
<dbReference type="OrthoDB" id="9808735at2"/>
<dbReference type="RefSeq" id="WP_057799025.1">
    <property type="nucleotide sequence ID" value="NZ_BJZZ01000010.1"/>
</dbReference>
<evidence type="ECO:0000259" key="2">
    <source>
        <dbReference type="PROSITE" id="PS50206"/>
    </source>
</evidence>
<feature type="transmembrane region" description="Helical" evidence="1">
    <location>
        <begin position="12"/>
        <end position="28"/>
    </location>
</feature>
<dbReference type="PANTHER" id="PTHR43031:SF18">
    <property type="entry name" value="RHODANESE-RELATED SULFURTRANSFERASES"/>
    <property type="match status" value="1"/>
</dbReference>
<dbReference type="InterPro" id="IPR050229">
    <property type="entry name" value="GlpE_sulfurtransferase"/>
</dbReference>
<feature type="domain" description="Rhodanese" evidence="2">
    <location>
        <begin position="51"/>
        <end position="136"/>
    </location>
</feature>
<dbReference type="CDD" id="cd00158">
    <property type="entry name" value="RHOD"/>
    <property type="match status" value="1"/>
</dbReference>
<proteinExistence type="predicted"/>